<name>A0A8H3FN95_9LECA</name>
<gene>
    <name evidence="2" type="ORF">HETSPECPRED_006339</name>
</gene>
<comment type="caution">
    <text evidence="2">The sequence shown here is derived from an EMBL/GenBank/DDBJ whole genome shotgun (WGS) entry which is preliminary data.</text>
</comment>
<reference evidence="2" key="1">
    <citation type="submission" date="2021-03" db="EMBL/GenBank/DDBJ databases">
        <authorList>
            <person name="Tagirdzhanova G."/>
        </authorList>
    </citation>
    <scope>NUCLEOTIDE SEQUENCE</scope>
</reference>
<evidence type="ECO:0000313" key="2">
    <source>
        <dbReference type="EMBL" id="CAF9926459.1"/>
    </source>
</evidence>
<dbReference type="Proteomes" id="UP000664521">
    <property type="component" value="Unassembled WGS sequence"/>
</dbReference>
<accession>A0A8H3FN95</accession>
<evidence type="ECO:0000256" key="1">
    <source>
        <dbReference type="SAM" id="MobiDB-lite"/>
    </source>
</evidence>
<feature type="compositionally biased region" description="Polar residues" evidence="1">
    <location>
        <begin position="13"/>
        <end position="33"/>
    </location>
</feature>
<dbReference type="OrthoDB" id="10660967at2759"/>
<proteinExistence type="predicted"/>
<evidence type="ECO:0000313" key="3">
    <source>
        <dbReference type="Proteomes" id="UP000664521"/>
    </source>
</evidence>
<feature type="compositionally biased region" description="Low complexity" evidence="1">
    <location>
        <begin position="92"/>
        <end position="108"/>
    </location>
</feature>
<sequence>MFEDQASVLGQPKRNSWPQSSAHRTAQGQSPTVTEPDEPQLSRGSFDQQYAPHGNFSYANQYPGQQFYGTSPHQGHFATPSSHNQNGGYANQSHQLSQSLPQSSALAHFQTQSAPQAMPNNTQVANFFPATKPQPVVPGQASAAPRIDSSLFGADYVSDTTETFYLREQPIRPQPEDGKIRSPAMNGGEFHDAFKCDWHGKENHTLAVTIKDLPSKDAKCSVKSRASDNQGLPQVKVPQDLTLQPLPQGYWAALIALLCAHTGVWPLHARLTGTP</sequence>
<feature type="compositionally biased region" description="Polar residues" evidence="1">
    <location>
        <begin position="57"/>
        <end position="91"/>
    </location>
</feature>
<dbReference type="AlphaFoldDB" id="A0A8H3FN95"/>
<protein>
    <submittedName>
        <fullName evidence="2">Uncharacterized protein</fullName>
    </submittedName>
</protein>
<feature type="region of interest" description="Disordered" evidence="1">
    <location>
        <begin position="1"/>
        <end position="113"/>
    </location>
</feature>
<keyword evidence="3" id="KW-1185">Reference proteome</keyword>
<organism evidence="2 3">
    <name type="scientific">Heterodermia speciosa</name>
    <dbReference type="NCBI Taxonomy" id="116794"/>
    <lineage>
        <taxon>Eukaryota</taxon>
        <taxon>Fungi</taxon>
        <taxon>Dikarya</taxon>
        <taxon>Ascomycota</taxon>
        <taxon>Pezizomycotina</taxon>
        <taxon>Lecanoromycetes</taxon>
        <taxon>OSLEUM clade</taxon>
        <taxon>Lecanoromycetidae</taxon>
        <taxon>Caliciales</taxon>
        <taxon>Physciaceae</taxon>
        <taxon>Heterodermia</taxon>
    </lineage>
</organism>
<dbReference type="EMBL" id="CAJPDS010000041">
    <property type="protein sequence ID" value="CAF9926459.1"/>
    <property type="molecule type" value="Genomic_DNA"/>
</dbReference>